<evidence type="ECO:0000256" key="4">
    <source>
        <dbReference type="ARBA" id="ARBA00011881"/>
    </source>
</evidence>
<gene>
    <name evidence="12" type="ORF">H4Q31_08650</name>
</gene>
<proteinExistence type="inferred from homology"/>
<accession>A0A841TDS7</accession>
<dbReference type="InterPro" id="IPR050793">
    <property type="entry name" value="CMP-NeuNAc_synthase"/>
</dbReference>
<keyword evidence="13" id="KW-1185">Reference proteome</keyword>
<evidence type="ECO:0000313" key="13">
    <source>
        <dbReference type="Proteomes" id="UP000574133"/>
    </source>
</evidence>
<dbReference type="Proteomes" id="UP000574133">
    <property type="component" value="Unassembled WGS sequence"/>
</dbReference>
<dbReference type="GO" id="GO:0046872">
    <property type="term" value="F:metal ion binding"/>
    <property type="evidence" value="ECO:0007669"/>
    <property type="project" value="UniProtKB-KW"/>
</dbReference>
<dbReference type="NCBIfam" id="TIGR01549">
    <property type="entry name" value="HAD-SF-IA-v1"/>
    <property type="match status" value="1"/>
</dbReference>
<dbReference type="NCBIfam" id="TIGR01670">
    <property type="entry name" value="KdsC-phosphatas"/>
    <property type="match status" value="1"/>
</dbReference>
<dbReference type="InterPro" id="IPR006439">
    <property type="entry name" value="HAD-SF_hydro_IA"/>
</dbReference>
<evidence type="ECO:0000256" key="1">
    <source>
        <dbReference type="ARBA" id="ARBA00000898"/>
    </source>
</evidence>
<comment type="subunit">
    <text evidence="4">Homotetramer.</text>
</comment>
<dbReference type="PANTHER" id="PTHR21485:SF6">
    <property type="entry name" value="N-ACYLNEURAMINATE CYTIDYLYLTRANSFERASE-RELATED"/>
    <property type="match status" value="1"/>
</dbReference>
<keyword evidence="8 12" id="KW-0378">Hydrolase</keyword>
<evidence type="ECO:0000256" key="7">
    <source>
        <dbReference type="ARBA" id="ARBA00022723"/>
    </source>
</evidence>
<dbReference type="InterPro" id="IPR036412">
    <property type="entry name" value="HAD-like_sf"/>
</dbReference>
<dbReference type="GO" id="GO:0009103">
    <property type="term" value="P:lipopolysaccharide biosynthetic process"/>
    <property type="evidence" value="ECO:0007669"/>
    <property type="project" value="UniProtKB-KW"/>
</dbReference>
<protein>
    <recommendedName>
        <fullName evidence="6">3-deoxy-D-manno-octulosonate 8-phosphate phosphatase KdsC</fullName>
        <ecNumber evidence="5">3.1.3.45</ecNumber>
    </recommendedName>
    <alternativeName>
        <fullName evidence="11">KDO 8-P phosphatase</fullName>
    </alternativeName>
</protein>
<keyword evidence="10" id="KW-0448">Lipopolysaccharide biosynthesis</keyword>
<evidence type="ECO:0000256" key="2">
    <source>
        <dbReference type="ARBA" id="ARBA00001946"/>
    </source>
</evidence>
<dbReference type="GO" id="GO:0019143">
    <property type="term" value="F:3-deoxy-manno-octulosonate-8-phosphatase activity"/>
    <property type="evidence" value="ECO:0007669"/>
    <property type="project" value="UniProtKB-EC"/>
</dbReference>
<comment type="similarity">
    <text evidence="3">Belongs to the KdsC family.</text>
</comment>
<evidence type="ECO:0000256" key="8">
    <source>
        <dbReference type="ARBA" id="ARBA00022801"/>
    </source>
</evidence>
<dbReference type="AlphaFoldDB" id="A0A841TDS7"/>
<keyword evidence="9" id="KW-0460">Magnesium</keyword>
<keyword evidence="7" id="KW-0479">Metal-binding</keyword>
<evidence type="ECO:0000256" key="10">
    <source>
        <dbReference type="ARBA" id="ARBA00022985"/>
    </source>
</evidence>
<dbReference type="GO" id="GO:0008781">
    <property type="term" value="F:N-acylneuraminate cytidylyltransferase activity"/>
    <property type="evidence" value="ECO:0007669"/>
    <property type="project" value="TreeGrafter"/>
</dbReference>
<evidence type="ECO:0000256" key="5">
    <source>
        <dbReference type="ARBA" id="ARBA00013066"/>
    </source>
</evidence>
<organism evidence="12 13">
    <name type="scientific">Cohnella lubricantis</name>
    <dbReference type="NCBI Taxonomy" id="2163172"/>
    <lineage>
        <taxon>Bacteria</taxon>
        <taxon>Bacillati</taxon>
        <taxon>Bacillota</taxon>
        <taxon>Bacilli</taxon>
        <taxon>Bacillales</taxon>
        <taxon>Paenibacillaceae</taxon>
        <taxon>Cohnella</taxon>
    </lineage>
</organism>
<dbReference type="Gene3D" id="3.40.50.1000">
    <property type="entry name" value="HAD superfamily/HAD-like"/>
    <property type="match status" value="1"/>
</dbReference>
<evidence type="ECO:0000256" key="11">
    <source>
        <dbReference type="ARBA" id="ARBA00031051"/>
    </source>
</evidence>
<evidence type="ECO:0000256" key="3">
    <source>
        <dbReference type="ARBA" id="ARBA00005893"/>
    </source>
</evidence>
<comment type="cofactor">
    <cofactor evidence="2">
        <name>Mg(2+)</name>
        <dbReference type="ChEBI" id="CHEBI:18420"/>
    </cofactor>
</comment>
<dbReference type="EC" id="3.1.3.45" evidence="5"/>
<dbReference type="PANTHER" id="PTHR21485">
    <property type="entry name" value="HAD SUPERFAMILY MEMBERS CMAS AND KDSC"/>
    <property type="match status" value="1"/>
</dbReference>
<evidence type="ECO:0000256" key="6">
    <source>
        <dbReference type="ARBA" id="ARBA00020092"/>
    </source>
</evidence>
<dbReference type="EMBL" id="JACJVN010000031">
    <property type="protein sequence ID" value="MBB6677390.1"/>
    <property type="molecule type" value="Genomic_DNA"/>
</dbReference>
<evidence type="ECO:0000313" key="12">
    <source>
        <dbReference type="EMBL" id="MBB6677390.1"/>
    </source>
</evidence>
<reference evidence="12 13" key="1">
    <citation type="submission" date="2020-08" db="EMBL/GenBank/DDBJ databases">
        <title>Cohnella phylogeny.</title>
        <authorList>
            <person name="Dunlap C."/>
        </authorList>
    </citation>
    <scope>NUCLEOTIDE SEQUENCE [LARGE SCALE GENOMIC DNA]</scope>
    <source>
        <strain evidence="12 13">DSM 103658</strain>
    </source>
</reference>
<dbReference type="Pfam" id="PF08282">
    <property type="entry name" value="Hydrolase_3"/>
    <property type="match status" value="1"/>
</dbReference>
<comment type="caution">
    <text evidence="12">The sequence shown here is derived from an EMBL/GenBank/DDBJ whole genome shotgun (WGS) entry which is preliminary data.</text>
</comment>
<dbReference type="SUPFAM" id="SSF56784">
    <property type="entry name" value="HAD-like"/>
    <property type="match status" value="1"/>
</dbReference>
<dbReference type="InterPro" id="IPR023214">
    <property type="entry name" value="HAD_sf"/>
</dbReference>
<evidence type="ECO:0000256" key="9">
    <source>
        <dbReference type="ARBA" id="ARBA00022842"/>
    </source>
</evidence>
<dbReference type="InterPro" id="IPR010023">
    <property type="entry name" value="KdsC_fam"/>
</dbReference>
<name>A0A841TDS7_9BACL</name>
<sequence length="146" mass="16476">MLTDGRMIYTEKGDEIKQFHVRDGLAAEQLRAHGYRLGILSSGHSKQAITKRFSQQGFEFISIESSSKLSRFRDFLERFNVDPSEVIYIGDDINDIEVMRLSRISICPKDAHTSVIDSVDWVLNSNGGNGCLREVSDFLLSGVMKD</sequence>
<comment type="catalytic activity">
    <reaction evidence="1">
        <text>3-deoxy-alpha-D-manno-2-octulosonate-8-phosphate + H2O = 3-deoxy-alpha-D-manno-oct-2-ulosonate + phosphate</text>
        <dbReference type="Rhea" id="RHEA:11500"/>
        <dbReference type="ChEBI" id="CHEBI:15377"/>
        <dbReference type="ChEBI" id="CHEBI:43474"/>
        <dbReference type="ChEBI" id="CHEBI:85985"/>
        <dbReference type="ChEBI" id="CHEBI:85986"/>
        <dbReference type="EC" id="3.1.3.45"/>
    </reaction>
</comment>